<keyword evidence="2" id="KW-1185">Reference proteome</keyword>
<dbReference type="AlphaFoldDB" id="A0A7Z9BSZ0"/>
<dbReference type="Proteomes" id="UP000182190">
    <property type="component" value="Unassembled WGS sequence"/>
</dbReference>
<proteinExistence type="predicted"/>
<reference evidence="1" key="1">
    <citation type="submission" date="2019-10" db="EMBL/GenBank/DDBJ databases">
        <authorList>
            <consortium name="Genoscope - CEA"/>
            <person name="William W."/>
        </authorList>
    </citation>
    <scope>NUCLEOTIDE SEQUENCE [LARGE SCALE GENOMIC DNA]</scope>
    <source>
        <strain evidence="1">BBR_PRJEB10994</strain>
    </source>
</reference>
<accession>A0A7Z9BSZ0</accession>
<name>A0A7Z9BSZ0_9CYAN</name>
<evidence type="ECO:0000313" key="1">
    <source>
        <dbReference type="EMBL" id="VXD20057.1"/>
    </source>
</evidence>
<organism evidence="1 2">
    <name type="scientific">Planktothrix paucivesiculata PCC 9631</name>
    <dbReference type="NCBI Taxonomy" id="671071"/>
    <lineage>
        <taxon>Bacteria</taxon>
        <taxon>Bacillati</taxon>
        <taxon>Cyanobacteriota</taxon>
        <taxon>Cyanophyceae</taxon>
        <taxon>Oscillatoriophycideae</taxon>
        <taxon>Oscillatoriales</taxon>
        <taxon>Microcoleaceae</taxon>
        <taxon>Planktothrix</taxon>
    </lineage>
</organism>
<evidence type="ECO:0000313" key="2">
    <source>
        <dbReference type="Proteomes" id="UP000182190"/>
    </source>
</evidence>
<comment type="caution">
    <text evidence="1">The sequence shown here is derived from an EMBL/GenBank/DDBJ whole genome shotgun (WGS) entry which is preliminary data.</text>
</comment>
<protein>
    <submittedName>
        <fullName evidence="1">Uncharacterized protein</fullName>
    </submittedName>
</protein>
<gene>
    <name evidence="1" type="ORF">PL9631_490093</name>
</gene>
<sequence length="65" mass="7157">MVVFLFCEIQCGTYRSPKPPRQLKLLITPLPALSGLTHKTKETGFLAGDFADEIWISGSETQFGA</sequence>
<dbReference type="EMBL" id="CZCS02000189">
    <property type="protein sequence ID" value="VXD20057.1"/>
    <property type="molecule type" value="Genomic_DNA"/>
</dbReference>